<dbReference type="GO" id="GO:0016192">
    <property type="term" value="P:vesicle-mediated transport"/>
    <property type="evidence" value="ECO:0007669"/>
    <property type="project" value="InterPro"/>
</dbReference>
<reference evidence="6" key="1">
    <citation type="submission" date="2021-01" db="EMBL/GenBank/DDBJ databases">
        <authorList>
            <person name="Corre E."/>
            <person name="Pelletier E."/>
            <person name="Niang G."/>
            <person name="Scheremetjew M."/>
            <person name="Finn R."/>
            <person name="Kale V."/>
            <person name="Holt S."/>
            <person name="Cochrane G."/>
            <person name="Meng A."/>
            <person name="Brown T."/>
            <person name="Cohen L."/>
        </authorList>
    </citation>
    <scope>NUCLEOTIDE SEQUENCE</scope>
</reference>
<dbReference type="GO" id="GO:0005737">
    <property type="term" value="C:cytoplasm"/>
    <property type="evidence" value="ECO:0007669"/>
    <property type="project" value="UniProtKB-ARBA"/>
</dbReference>
<dbReference type="EMBL" id="HBFQ01042417">
    <property type="protein sequence ID" value="CAD8855653.1"/>
    <property type="molecule type" value="Transcribed_RNA"/>
</dbReference>
<keyword evidence="3 5" id="KW-1133">Transmembrane helix</keyword>
<keyword evidence="2 5" id="KW-0812">Transmembrane</keyword>
<evidence type="ECO:0000313" key="6">
    <source>
        <dbReference type="EMBL" id="CAD8855653.1"/>
    </source>
</evidence>
<accession>A0A7S1AKA7</accession>
<name>A0A7S1AKA7_NOCSC</name>
<evidence type="ECO:0000256" key="5">
    <source>
        <dbReference type="SAM" id="Phobius"/>
    </source>
</evidence>
<evidence type="ECO:0000256" key="4">
    <source>
        <dbReference type="ARBA" id="ARBA00023136"/>
    </source>
</evidence>
<dbReference type="AlphaFoldDB" id="A0A7S1AKA7"/>
<evidence type="ECO:0000256" key="3">
    <source>
        <dbReference type="ARBA" id="ARBA00022989"/>
    </source>
</evidence>
<proteinExistence type="predicted"/>
<keyword evidence="4 5" id="KW-0472">Membrane</keyword>
<feature type="transmembrane region" description="Helical" evidence="5">
    <location>
        <begin position="141"/>
        <end position="158"/>
    </location>
</feature>
<evidence type="ECO:0000256" key="1">
    <source>
        <dbReference type="ARBA" id="ARBA00004141"/>
    </source>
</evidence>
<gene>
    <name evidence="6" type="ORF">NSCI0253_LOCUS30005</name>
</gene>
<feature type="transmembrane region" description="Helical" evidence="5">
    <location>
        <begin position="178"/>
        <end position="198"/>
    </location>
</feature>
<dbReference type="GO" id="GO:0012505">
    <property type="term" value="C:endomembrane system"/>
    <property type="evidence" value="ECO:0007669"/>
    <property type="project" value="UniProtKB-ARBA"/>
</dbReference>
<organism evidence="6">
    <name type="scientific">Noctiluca scintillans</name>
    <name type="common">Sea sparkle</name>
    <name type="synonym">Red tide dinoflagellate</name>
    <dbReference type="NCBI Taxonomy" id="2966"/>
    <lineage>
        <taxon>Eukaryota</taxon>
        <taxon>Sar</taxon>
        <taxon>Alveolata</taxon>
        <taxon>Dinophyceae</taxon>
        <taxon>Noctilucales</taxon>
        <taxon>Noctilucaceae</taxon>
        <taxon>Noctiluca</taxon>
    </lineage>
</organism>
<dbReference type="Pfam" id="PF04178">
    <property type="entry name" value="Got1"/>
    <property type="match status" value="1"/>
</dbReference>
<dbReference type="GO" id="GO:0016020">
    <property type="term" value="C:membrane"/>
    <property type="evidence" value="ECO:0007669"/>
    <property type="project" value="UniProtKB-SubCell"/>
</dbReference>
<comment type="subcellular location">
    <subcellularLocation>
        <location evidence="1">Membrane</location>
        <topology evidence="1">Multi-pass membrane protein</topology>
    </subcellularLocation>
</comment>
<dbReference type="InterPro" id="IPR007305">
    <property type="entry name" value="Vesicle_transpt_Got1/SFT2"/>
</dbReference>
<evidence type="ECO:0008006" key="7">
    <source>
        <dbReference type="Google" id="ProtNLM"/>
    </source>
</evidence>
<protein>
    <recommendedName>
        <fullName evidence="7">Vesicle transport protein</fullName>
    </recommendedName>
</protein>
<feature type="transmembrane region" description="Helical" evidence="5">
    <location>
        <begin position="109"/>
        <end position="129"/>
    </location>
</feature>
<sequence length="245" mass="26839">MADQFLGLSGLLSTLGAARDSLQLNRDHRYEAMQRSDPEEAWAKDDWGETKCSSLLQVLHTTPRAADGGLGPSWSSWSLGVANSRSMGSTASDVRGCCADCLSPKLRCVGFSCCVVVAVLMQGLVFLALSGFEGDPGHFRILFASSNLLLFFGSFFLAGPWEQCSDRSERGREQTRNAIAVLLITLFTVAATNTNLVWGRARTDIVFGATFLQWIVDAWYIRSYLPWCRRAGGSGRSRSISHLQV</sequence>
<evidence type="ECO:0000256" key="2">
    <source>
        <dbReference type="ARBA" id="ARBA00022692"/>
    </source>
</evidence>